<dbReference type="PANTHER" id="PTHR10083:SF374">
    <property type="entry name" value="BPTI_KUNITZ INHIBITOR DOMAIN-CONTAINING PROTEIN"/>
    <property type="match status" value="1"/>
</dbReference>
<reference evidence="5" key="1">
    <citation type="submission" date="2020-07" db="EMBL/GenBank/DDBJ databases">
        <title>The High-quality genome of the commercially important snow crab, Chionoecetes opilio.</title>
        <authorList>
            <person name="Jeong J.-H."/>
            <person name="Ryu S."/>
        </authorList>
    </citation>
    <scope>NUCLEOTIDE SEQUENCE</scope>
    <source>
        <strain evidence="5">MADBK_172401_WGS</strain>
        <tissue evidence="5">Digestive gland</tissue>
    </source>
</reference>
<protein>
    <submittedName>
        <fullName evidence="5">Amyloid-like protein 2</fullName>
    </submittedName>
</protein>
<organism evidence="5 6">
    <name type="scientific">Chionoecetes opilio</name>
    <name type="common">Atlantic snow crab</name>
    <name type="synonym">Cancer opilio</name>
    <dbReference type="NCBI Taxonomy" id="41210"/>
    <lineage>
        <taxon>Eukaryota</taxon>
        <taxon>Metazoa</taxon>
        <taxon>Ecdysozoa</taxon>
        <taxon>Arthropoda</taxon>
        <taxon>Crustacea</taxon>
        <taxon>Multicrustacea</taxon>
        <taxon>Malacostraca</taxon>
        <taxon>Eumalacostraca</taxon>
        <taxon>Eucarida</taxon>
        <taxon>Decapoda</taxon>
        <taxon>Pleocyemata</taxon>
        <taxon>Brachyura</taxon>
        <taxon>Eubrachyura</taxon>
        <taxon>Majoidea</taxon>
        <taxon>Majidae</taxon>
        <taxon>Chionoecetes</taxon>
    </lineage>
</organism>
<dbReference type="AlphaFoldDB" id="A0A8J4Y4Z3"/>
<dbReference type="Pfam" id="PF00014">
    <property type="entry name" value="Kunitz_BPTI"/>
    <property type="match status" value="1"/>
</dbReference>
<dbReference type="SMART" id="SM00131">
    <property type="entry name" value="KU"/>
    <property type="match status" value="1"/>
</dbReference>
<dbReference type="InterPro" id="IPR036880">
    <property type="entry name" value="Kunitz_BPTI_sf"/>
</dbReference>
<keyword evidence="3" id="KW-1015">Disulfide bond</keyword>
<dbReference type="InterPro" id="IPR002223">
    <property type="entry name" value="Kunitz_BPTI"/>
</dbReference>
<evidence type="ECO:0000256" key="3">
    <source>
        <dbReference type="ARBA" id="ARBA00023157"/>
    </source>
</evidence>
<dbReference type="SUPFAM" id="SSF57362">
    <property type="entry name" value="BPTI-like"/>
    <property type="match status" value="1"/>
</dbReference>
<dbReference type="InterPro" id="IPR020901">
    <property type="entry name" value="Prtase_inh_Kunz-CS"/>
</dbReference>
<feature type="domain" description="BPTI/Kunitz inhibitor" evidence="4">
    <location>
        <begin position="84"/>
        <end position="134"/>
    </location>
</feature>
<dbReference type="FunFam" id="4.10.410.10:FF:000006">
    <property type="entry name" value="Serine peptidase inhibitor, Kunitz type 1"/>
    <property type="match status" value="1"/>
</dbReference>
<comment type="caution">
    <text evidence="5">The sequence shown here is derived from an EMBL/GenBank/DDBJ whole genome shotgun (WGS) entry which is preliminary data.</text>
</comment>
<dbReference type="PROSITE" id="PS00280">
    <property type="entry name" value="BPTI_KUNITZ_1"/>
    <property type="match status" value="1"/>
</dbReference>
<dbReference type="GO" id="GO:0004867">
    <property type="term" value="F:serine-type endopeptidase inhibitor activity"/>
    <property type="evidence" value="ECO:0007669"/>
    <property type="project" value="UniProtKB-KW"/>
</dbReference>
<dbReference type="PRINTS" id="PR00759">
    <property type="entry name" value="BASICPTASE"/>
</dbReference>
<dbReference type="Gene3D" id="4.10.410.10">
    <property type="entry name" value="Pancreatic trypsin inhibitor Kunitz domain"/>
    <property type="match status" value="1"/>
</dbReference>
<dbReference type="PANTHER" id="PTHR10083">
    <property type="entry name" value="KUNITZ-TYPE PROTEASE INHIBITOR-RELATED"/>
    <property type="match status" value="1"/>
</dbReference>
<dbReference type="OrthoDB" id="5950222at2759"/>
<evidence type="ECO:0000256" key="2">
    <source>
        <dbReference type="ARBA" id="ARBA00022900"/>
    </source>
</evidence>
<keyword evidence="2" id="KW-0722">Serine protease inhibitor</keyword>
<keyword evidence="1" id="KW-0646">Protease inhibitor</keyword>
<proteinExistence type="predicted"/>
<evidence type="ECO:0000259" key="4">
    <source>
        <dbReference type="PROSITE" id="PS50279"/>
    </source>
</evidence>
<evidence type="ECO:0000256" key="1">
    <source>
        <dbReference type="ARBA" id="ARBA00022690"/>
    </source>
</evidence>
<gene>
    <name evidence="5" type="primary">APLP2</name>
    <name evidence="5" type="ORF">GWK47_000668</name>
</gene>
<dbReference type="PROSITE" id="PS50279">
    <property type="entry name" value="BPTI_KUNITZ_2"/>
    <property type="match status" value="1"/>
</dbReference>
<dbReference type="GO" id="GO:0005615">
    <property type="term" value="C:extracellular space"/>
    <property type="evidence" value="ECO:0007669"/>
    <property type="project" value="TreeGrafter"/>
</dbReference>
<dbReference type="EMBL" id="JACEEZ010011781">
    <property type="protein sequence ID" value="KAG0721120.1"/>
    <property type="molecule type" value="Genomic_DNA"/>
</dbReference>
<dbReference type="Proteomes" id="UP000770661">
    <property type="component" value="Unassembled WGS sequence"/>
</dbReference>
<accession>A0A8J4Y4Z3</accession>
<name>A0A8J4Y4Z3_CHIOP</name>
<evidence type="ECO:0000313" key="6">
    <source>
        <dbReference type="Proteomes" id="UP000770661"/>
    </source>
</evidence>
<evidence type="ECO:0000313" key="5">
    <source>
        <dbReference type="EMBL" id="KAG0721120.1"/>
    </source>
</evidence>
<sequence length="199" mass="21873">MVEWLNTSHKAASSLPLSPTLRTHSCLQVLAVGATAFPGLGKGKALEKREVDGYTAPHHHRHHPAFPYIQGINATNPAPAVSRCLQPSKTGICRANMPRWFYDAAATACRRFTYGGCQGNDNNFPSEDHCRAVCPGEGEKHCLDQRDRMPHSPRQNMSCVGVSLRHLSLPAPPHCRLLCDALRVYRGLRGLEGKACDVR</sequence>
<dbReference type="InterPro" id="IPR050098">
    <property type="entry name" value="TFPI/VKTCI-like"/>
</dbReference>
<keyword evidence="6" id="KW-1185">Reference proteome</keyword>